<reference evidence="8" key="1">
    <citation type="journal article" date="2019" name="PLoS Negl. Trop. Dis.">
        <title>Revisiting the worldwide diversity of Leptospira species in the environment.</title>
        <authorList>
            <person name="Vincent A.T."/>
            <person name="Schiettekatte O."/>
            <person name="Bourhy P."/>
            <person name="Veyrier F.J."/>
            <person name="Picardeau M."/>
        </authorList>
    </citation>
    <scope>NUCLEOTIDE SEQUENCE [LARGE SCALE GENOMIC DNA]</scope>
    <source>
        <strain evidence="8">SCS5</strain>
    </source>
</reference>
<keyword evidence="3" id="KW-0808">Transferase</keyword>
<dbReference type="Gene3D" id="3.30.565.10">
    <property type="entry name" value="Histidine kinase-like ATPase, C-terminal domain"/>
    <property type="match status" value="1"/>
</dbReference>
<keyword evidence="9" id="KW-1185">Reference proteome</keyword>
<dbReference type="PRINTS" id="PR00344">
    <property type="entry name" value="BCTRLSENSOR"/>
</dbReference>
<dbReference type="GO" id="GO:0004673">
    <property type="term" value="F:protein histidine kinase activity"/>
    <property type="evidence" value="ECO:0007669"/>
    <property type="project" value="UniProtKB-EC"/>
</dbReference>
<evidence type="ECO:0000256" key="3">
    <source>
        <dbReference type="ARBA" id="ARBA00022679"/>
    </source>
</evidence>
<keyword evidence="4 8" id="KW-0418">Kinase</keyword>
<dbReference type="SMART" id="SM00387">
    <property type="entry name" value="HATPase_c"/>
    <property type="match status" value="1"/>
</dbReference>
<organism evidence="8 9">
    <name type="scientific">Leptospira fluminis</name>
    <dbReference type="NCBI Taxonomy" id="2484979"/>
    <lineage>
        <taxon>Bacteria</taxon>
        <taxon>Pseudomonadati</taxon>
        <taxon>Spirochaetota</taxon>
        <taxon>Spirochaetia</taxon>
        <taxon>Leptospirales</taxon>
        <taxon>Leptospiraceae</taxon>
        <taxon>Leptospira</taxon>
    </lineage>
</organism>
<dbReference type="EMBL" id="RQEV01000009">
    <property type="protein sequence ID" value="TGK18974.1"/>
    <property type="molecule type" value="Genomic_DNA"/>
</dbReference>
<feature type="transmembrane region" description="Helical" evidence="6">
    <location>
        <begin position="358"/>
        <end position="379"/>
    </location>
</feature>
<dbReference type="EC" id="2.7.13.3" evidence="2"/>
<name>A0A4R9GPR0_9LEPT</name>
<comment type="caution">
    <text evidence="8">The sequence shown here is derived from an EMBL/GenBank/DDBJ whole genome shotgun (WGS) entry which is preliminary data.</text>
</comment>
<dbReference type="InterPro" id="IPR005467">
    <property type="entry name" value="His_kinase_dom"/>
</dbReference>
<feature type="transmembrane region" description="Helical" evidence="6">
    <location>
        <begin position="301"/>
        <end position="320"/>
    </location>
</feature>
<feature type="transmembrane region" description="Helical" evidence="6">
    <location>
        <begin position="391"/>
        <end position="412"/>
    </location>
</feature>
<dbReference type="Gene3D" id="2.60.120.260">
    <property type="entry name" value="Galactose-binding domain-like"/>
    <property type="match status" value="1"/>
</dbReference>
<gene>
    <name evidence="8" type="ORF">EHO61_08710</name>
</gene>
<evidence type="ECO:0000256" key="4">
    <source>
        <dbReference type="ARBA" id="ARBA00022777"/>
    </source>
</evidence>
<evidence type="ECO:0000256" key="5">
    <source>
        <dbReference type="ARBA" id="ARBA00023012"/>
    </source>
</evidence>
<dbReference type="SUPFAM" id="SSF55874">
    <property type="entry name" value="ATPase domain of HSP90 chaperone/DNA topoisomerase II/histidine kinase"/>
    <property type="match status" value="1"/>
</dbReference>
<evidence type="ECO:0000259" key="7">
    <source>
        <dbReference type="PROSITE" id="PS50109"/>
    </source>
</evidence>
<dbReference type="PANTHER" id="PTHR43711">
    <property type="entry name" value="TWO-COMPONENT HISTIDINE KINASE"/>
    <property type="match status" value="1"/>
</dbReference>
<comment type="catalytic activity">
    <reaction evidence="1">
        <text>ATP + protein L-histidine = ADP + protein N-phospho-L-histidine.</text>
        <dbReference type="EC" id="2.7.13.3"/>
    </reaction>
</comment>
<dbReference type="Proteomes" id="UP000297855">
    <property type="component" value="Unassembled WGS sequence"/>
</dbReference>
<dbReference type="Pfam" id="PF07695">
    <property type="entry name" value="7TMR-DISM_7TM"/>
    <property type="match status" value="1"/>
</dbReference>
<dbReference type="Pfam" id="PF02518">
    <property type="entry name" value="HATPase_c"/>
    <property type="match status" value="1"/>
</dbReference>
<dbReference type="InterPro" id="IPR004358">
    <property type="entry name" value="Sig_transdc_His_kin-like_C"/>
</dbReference>
<proteinExistence type="predicted"/>
<dbReference type="SUPFAM" id="SSF49785">
    <property type="entry name" value="Galactose-binding domain-like"/>
    <property type="match status" value="1"/>
</dbReference>
<dbReference type="InterPro" id="IPR003594">
    <property type="entry name" value="HATPase_dom"/>
</dbReference>
<evidence type="ECO:0000256" key="6">
    <source>
        <dbReference type="SAM" id="Phobius"/>
    </source>
</evidence>
<dbReference type="GO" id="GO:0000160">
    <property type="term" value="P:phosphorelay signal transduction system"/>
    <property type="evidence" value="ECO:0007669"/>
    <property type="project" value="UniProtKB-KW"/>
</dbReference>
<evidence type="ECO:0000313" key="9">
    <source>
        <dbReference type="Proteomes" id="UP000297855"/>
    </source>
</evidence>
<feature type="transmembrane region" description="Helical" evidence="6">
    <location>
        <begin position="206"/>
        <end position="228"/>
    </location>
</feature>
<protein>
    <recommendedName>
        <fullName evidence="2">histidine kinase</fullName>
        <ecNumber evidence="2">2.7.13.3</ecNumber>
    </recommendedName>
</protein>
<feature type="transmembrane region" description="Helical" evidence="6">
    <location>
        <begin position="326"/>
        <end position="346"/>
    </location>
</feature>
<evidence type="ECO:0000256" key="1">
    <source>
        <dbReference type="ARBA" id="ARBA00000085"/>
    </source>
</evidence>
<dbReference type="PANTHER" id="PTHR43711:SF1">
    <property type="entry name" value="HISTIDINE KINASE 1"/>
    <property type="match status" value="1"/>
</dbReference>
<dbReference type="OrthoDB" id="344288at2"/>
<sequence length="790" mass="89767">MQTGSKKSLLILFALALLLTCCRREDTDVSYQPNRSGVLDLSDREIFIGSKTVPLDGEWNFYWSRLIPVIGDGSNPSWKGGEKVRVPEVWNNLFFQGKRLDGIGFASYRLKLFLPPDSQPYAISIPDLGTSYEFYANGSLIASAGKVGKDPETSMAGYKPQIAVLPGKDLDLVLHISNFQNRWGGFWSSVRVGHWSDVLNERERNLTVDICLAMVAASMSVYNLFLYFFRRKEPAPLLFSLHCFLILCRILTTGERLGYRILGDSLWEYSNKLEYFSVYASAPTLYAFFNRYCPTAFWRRFGLWMTFPYYIVSALVLFFPNRYYTLTLFPTSMYALFVTMPTWAFLLSQGIKRNLEGAAILMLGYVVITLCTIGDILYSMGLVRIHYLIPYGQIFLIVCYSLLISKIFSVSFRKSTELSSKMKSLVSYTREIMLSSSYKHSAHSVLNILSEADRKRSREKIHVYLEDSKFSSWRKYSTDGEQVSEDLMSDQEMEKYLGGNPFALEKTLIKEGRFIVPVQHAISTRLLLDIPLDKESLQDSSLDWIQGIADAFAFSIQNINRQDRDKLAIIGELSAEIVHDIGHHIMILRQHLRNLGGNEEKKKQSAIRQAEKETDALSNLSLDILDVSKNRIILDLQSVKIGDYFREIRDDLRHFFLSLEKEMKLTCTIKAHGKFKLDPFRIRRLIFNLAKNAAEATPQKGLFSIRVEKESNILYLIFEDNGSGFNSDLKERLYEPVGILSSSKPYGAGLGLSIIGKIVSAHGGEILIDSGKGRGSRFTILLPESGILRS</sequence>
<feature type="transmembrane region" description="Helical" evidence="6">
    <location>
        <begin position="235"/>
        <end position="252"/>
    </location>
</feature>
<keyword evidence="6" id="KW-0472">Membrane</keyword>
<dbReference type="PROSITE" id="PS50109">
    <property type="entry name" value="HIS_KIN"/>
    <property type="match status" value="1"/>
</dbReference>
<feature type="domain" description="Histidine kinase" evidence="7">
    <location>
        <begin position="576"/>
        <end position="786"/>
    </location>
</feature>
<accession>A0A4R9GPR0</accession>
<dbReference type="InterPro" id="IPR036890">
    <property type="entry name" value="HATPase_C_sf"/>
</dbReference>
<evidence type="ECO:0000313" key="8">
    <source>
        <dbReference type="EMBL" id="TGK18974.1"/>
    </source>
</evidence>
<dbReference type="CDD" id="cd00075">
    <property type="entry name" value="HATPase"/>
    <property type="match status" value="1"/>
</dbReference>
<dbReference type="InterPro" id="IPR011623">
    <property type="entry name" value="7TMR_DISM_rcpt_extracell_dom1"/>
</dbReference>
<keyword evidence="5" id="KW-0902">Two-component regulatory system</keyword>
<evidence type="ECO:0000256" key="2">
    <source>
        <dbReference type="ARBA" id="ARBA00012438"/>
    </source>
</evidence>
<keyword evidence="6" id="KW-1133">Transmembrane helix</keyword>
<dbReference type="InterPro" id="IPR008979">
    <property type="entry name" value="Galactose-bd-like_sf"/>
</dbReference>
<keyword evidence="6" id="KW-0812">Transmembrane</keyword>
<dbReference type="AlphaFoldDB" id="A0A4R9GPR0"/>
<dbReference type="InterPro" id="IPR050736">
    <property type="entry name" value="Sensor_HK_Regulatory"/>
</dbReference>